<evidence type="ECO:0000313" key="2">
    <source>
        <dbReference type="Proteomes" id="UP000245461"/>
    </source>
</evidence>
<organism evidence="1 2">
    <name type="scientific">Zavarzinia aquatilis</name>
    <dbReference type="NCBI Taxonomy" id="2211142"/>
    <lineage>
        <taxon>Bacteria</taxon>
        <taxon>Pseudomonadati</taxon>
        <taxon>Pseudomonadota</taxon>
        <taxon>Alphaproteobacteria</taxon>
        <taxon>Rhodospirillales</taxon>
        <taxon>Zavarziniaceae</taxon>
        <taxon>Zavarzinia</taxon>
    </lineage>
</organism>
<sequence length="201" mass="21016">MSAMVKRLGTAVLAAGLIFGAGRMALADEISDGLALSADLYAKGDLAGALKELGFATAAIQAKMNESYGSTFPEPPAGWTADEVDAQSMAIMGMGQNVSRTYTNANGNSVKLSLTADSPMLQSMGMIFANPMMAAQAGFQRIRVGREEAMLKDDKSGQVQILLTVGSRLLLQAEGSGASVDEVKALFSAWKVDEVKKLAGM</sequence>
<accession>A0A317ECG5</accession>
<dbReference type="Proteomes" id="UP000245461">
    <property type="component" value="Unassembled WGS sequence"/>
</dbReference>
<name>A0A317ECG5_9PROT</name>
<dbReference type="RefSeq" id="WP_109904188.1">
    <property type="nucleotide sequence ID" value="NZ_QGLE01000003.1"/>
</dbReference>
<dbReference type="AlphaFoldDB" id="A0A317ECG5"/>
<keyword evidence="2" id="KW-1185">Reference proteome</keyword>
<dbReference type="EMBL" id="QGLE01000003">
    <property type="protein sequence ID" value="PWR24599.1"/>
    <property type="molecule type" value="Genomic_DNA"/>
</dbReference>
<gene>
    <name evidence="1" type="ORF">DKG74_07275</name>
</gene>
<reference evidence="1 2" key="1">
    <citation type="submission" date="2018-05" db="EMBL/GenBank/DDBJ databases">
        <title>Zavarzinia sp. HR-AS.</title>
        <authorList>
            <person name="Lee Y."/>
            <person name="Jeon C.O."/>
        </authorList>
    </citation>
    <scope>NUCLEOTIDE SEQUENCE [LARGE SCALE GENOMIC DNA]</scope>
    <source>
        <strain evidence="1 2">HR-AS</strain>
    </source>
</reference>
<comment type="caution">
    <text evidence="1">The sequence shown here is derived from an EMBL/GenBank/DDBJ whole genome shotgun (WGS) entry which is preliminary data.</text>
</comment>
<protein>
    <submittedName>
        <fullName evidence="1">Uncharacterized protein</fullName>
    </submittedName>
</protein>
<evidence type="ECO:0000313" key="1">
    <source>
        <dbReference type="EMBL" id="PWR24599.1"/>
    </source>
</evidence>
<proteinExistence type="predicted"/>
<dbReference type="OrthoDB" id="7265885at2"/>